<evidence type="ECO:0000313" key="1">
    <source>
        <dbReference type="EMBL" id="OEU97326.1"/>
    </source>
</evidence>
<dbReference type="RefSeq" id="WP_069990946.1">
    <property type="nucleotide sequence ID" value="NZ_LJGV01000022.1"/>
</dbReference>
<organism evidence="1 2">
    <name type="scientific">Streptomyces qinglanensis</name>
    <dbReference type="NCBI Taxonomy" id="943816"/>
    <lineage>
        <taxon>Bacteria</taxon>
        <taxon>Bacillati</taxon>
        <taxon>Actinomycetota</taxon>
        <taxon>Actinomycetes</taxon>
        <taxon>Kitasatosporales</taxon>
        <taxon>Streptomycetaceae</taxon>
        <taxon>Streptomyces</taxon>
    </lineage>
</organism>
<name>A0A1E7K0E9_9ACTN</name>
<proteinExistence type="predicted"/>
<evidence type="ECO:0000313" key="2">
    <source>
        <dbReference type="Proteomes" id="UP000175829"/>
    </source>
</evidence>
<protein>
    <submittedName>
        <fullName evidence="1">Uncharacterized protein</fullName>
    </submittedName>
</protein>
<dbReference type="Proteomes" id="UP000175829">
    <property type="component" value="Unassembled WGS sequence"/>
</dbReference>
<dbReference type="PATRIC" id="fig|943816.4.peg.331"/>
<comment type="caution">
    <text evidence="1">The sequence shown here is derived from an EMBL/GenBank/DDBJ whole genome shotgun (WGS) entry which is preliminary data.</text>
</comment>
<reference evidence="1 2" key="1">
    <citation type="journal article" date="2016" name="Front. Microbiol.">
        <title>Comparative Genomics Analysis of Streptomyces Species Reveals Their Adaptation to the Marine Environment and Their Diversity at the Genomic Level.</title>
        <authorList>
            <person name="Tian X."/>
            <person name="Zhang Z."/>
            <person name="Yang T."/>
            <person name="Chen M."/>
            <person name="Li J."/>
            <person name="Chen F."/>
            <person name="Yang J."/>
            <person name="Li W."/>
            <person name="Zhang B."/>
            <person name="Zhang Z."/>
            <person name="Wu J."/>
            <person name="Zhang C."/>
            <person name="Long L."/>
            <person name="Xiao J."/>
        </authorList>
    </citation>
    <scope>NUCLEOTIDE SEQUENCE [LARGE SCALE GENOMIC DNA]</scope>
    <source>
        <strain evidence="1 2">SCSIO M10379</strain>
    </source>
</reference>
<dbReference type="AlphaFoldDB" id="A0A1E7K0E9"/>
<dbReference type="EMBL" id="LJGV01000022">
    <property type="protein sequence ID" value="OEU97326.1"/>
    <property type="molecule type" value="Genomic_DNA"/>
</dbReference>
<gene>
    <name evidence="1" type="ORF">AN217_04935</name>
</gene>
<accession>A0A1E7K0E9</accession>
<sequence>MSDDHELGAVSGTQFGAQTADVGLHRGQARVEGNRRDADAYALRWGRAIGGGDGAAGWRGKATVVTGALSLLLASALPLVALAGCFDGHAWAPVLVCDIDTGEGNRRGRVVELSRTGPGVVGWDLAGREAVNGVNCAASGNQQVRTP</sequence>